<accession>A0A0E9W586</accession>
<protein>
    <submittedName>
        <fullName evidence="1">Uncharacterized protein</fullName>
    </submittedName>
</protein>
<evidence type="ECO:0000313" key="1">
    <source>
        <dbReference type="EMBL" id="JAH85522.1"/>
    </source>
</evidence>
<dbReference type="EMBL" id="GBXM01023055">
    <property type="protein sequence ID" value="JAH85522.1"/>
    <property type="molecule type" value="Transcribed_RNA"/>
</dbReference>
<dbReference type="AlphaFoldDB" id="A0A0E9W586"/>
<name>A0A0E9W586_ANGAN</name>
<sequence length="34" mass="3938">MTPLYRELVLKRCLGLASIYEQFRTTTTTTETIS</sequence>
<proteinExistence type="predicted"/>
<reference evidence="1" key="1">
    <citation type="submission" date="2014-11" db="EMBL/GenBank/DDBJ databases">
        <authorList>
            <person name="Amaro Gonzalez C."/>
        </authorList>
    </citation>
    <scope>NUCLEOTIDE SEQUENCE</scope>
</reference>
<reference evidence="1" key="2">
    <citation type="journal article" date="2015" name="Fish Shellfish Immunol.">
        <title>Early steps in the European eel (Anguilla anguilla)-Vibrio vulnificus interaction in the gills: Role of the RtxA13 toxin.</title>
        <authorList>
            <person name="Callol A."/>
            <person name="Pajuelo D."/>
            <person name="Ebbesson L."/>
            <person name="Teles M."/>
            <person name="MacKenzie S."/>
            <person name="Amaro C."/>
        </authorList>
    </citation>
    <scope>NUCLEOTIDE SEQUENCE</scope>
</reference>
<organism evidence="1">
    <name type="scientific">Anguilla anguilla</name>
    <name type="common">European freshwater eel</name>
    <name type="synonym">Muraena anguilla</name>
    <dbReference type="NCBI Taxonomy" id="7936"/>
    <lineage>
        <taxon>Eukaryota</taxon>
        <taxon>Metazoa</taxon>
        <taxon>Chordata</taxon>
        <taxon>Craniata</taxon>
        <taxon>Vertebrata</taxon>
        <taxon>Euteleostomi</taxon>
        <taxon>Actinopterygii</taxon>
        <taxon>Neopterygii</taxon>
        <taxon>Teleostei</taxon>
        <taxon>Anguilliformes</taxon>
        <taxon>Anguillidae</taxon>
        <taxon>Anguilla</taxon>
    </lineage>
</organism>